<evidence type="ECO:0000256" key="2">
    <source>
        <dbReference type="SAM" id="Phobius"/>
    </source>
</evidence>
<gene>
    <name evidence="4" type="ORF">GCM10023168_35140</name>
</gene>
<dbReference type="Pfam" id="PF23636">
    <property type="entry name" value="DUF7144"/>
    <property type="match status" value="1"/>
</dbReference>
<protein>
    <recommendedName>
        <fullName evidence="3">DUF7144 domain-containing protein</fullName>
    </recommendedName>
</protein>
<evidence type="ECO:0000313" key="4">
    <source>
        <dbReference type="EMBL" id="GAA4412840.1"/>
    </source>
</evidence>
<name>A0ABP8KQF9_9MICO</name>
<keyword evidence="2" id="KW-1133">Transmembrane helix</keyword>
<evidence type="ECO:0000256" key="1">
    <source>
        <dbReference type="SAM" id="MobiDB-lite"/>
    </source>
</evidence>
<feature type="transmembrane region" description="Helical" evidence="2">
    <location>
        <begin position="29"/>
        <end position="50"/>
    </location>
</feature>
<sequence length="145" mass="16106">MTLHDRRLDSRGRPLHPDRSVRRAQSTSFAAVLLVVVGAFHVVHGLTALLSEEFVAPPRGYFLGEDMITTWGWAHLLLGVAAVAAGWSLRRRVMWARGVTVAVVTVSMMASFLWIPFYPIAAVLIIVLDVFVMWAAFADYDPKAE</sequence>
<keyword evidence="5" id="KW-1185">Reference proteome</keyword>
<evidence type="ECO:0000259" key="3">
    <source>
        <dbReference type="Pfam" id="PF23636"/>
    </source>
</evidence>
<dbReference type="InterPro" id="IPR055568">
    <property type="entry name" value="DUF7144"/>
</dbReference>
<dbReference type="RefSeq" id="WP_345208386.1">
    <property type="nucleotide sequence ID" value="NZ_BAABGM010000025.1"/>
</dbReference>
<accession>A0ABP8KQF9</accession>
<feature type="transmembrane region" description="Helical" evidence="2">
    <location>
        <begin position="70"/>
        <end position="87"/>
    </location>
</feature>
<organism evidence="4 5">
    <name type="scientific">Fodinibacter luteus</name>
    <dbReference type="NCBI Taxonomy" id="552064"/>
    <lineage>
        <taxon>Bacteria</taxon>
        <taxon>Bacillati</taxon>
        <taxon>Actinomycetota</taxon>
        <taxon>Actinomycetes</taxon>
        <taxon>Micrococcales</taxon>
        <taxon>Intrasporangiaceae</taxon>
        <taxon>Fodinibacter (ex Wang et al. 2009)</taxon>
    </lineage>
</organism>
<reference evidence="5" key="1">
    <citation type="journal article" date="2019" name="Int. J. Syst. Evol. Microbiol.">
        <title>The Global Catalogue of Microorganisms (GCM) 10K type strain sequencing project: providing services to taxonomists for standard genome sequencing and annotation.</title>
        <authorList>
            <consortium name="The Broad Institute Genomics Platform"/>
            <consortium name="The Broad Institute Genome Sequencing Center for Infectious Disease"/>
            <person name="Wu L."/>
            <person name="Ma J."/>
        </authorList>
    </citation>
    <scope>NUCLEOTIDE SEQUENCE [LARGE SCALE GENOMIC DNA]</scope>
    <source>
        <strain evidence="5">JCM 17809</strain>
    </source>
</reference>
<dbReference type="EMBL" id="BAABGM010000025">
    <property type="protein sequence ID" value="GAA4412840.1"/>
    <property type="molecule type" value="Genomic_DNA"/>
</dbReference>
<dbReference type="Proteomes" id="UP001500945">
    <property type="component" value="Unassembled WGS sequence"/>
</dbReference>
<comment type="caution">
    <text evidence="4">The sequence shown here is derived from an EMBL/GenBank/DDBJ whole genome shotgun (WGS) entry which is preliminary data.</text>
</comment>
<keyword evidence="2" id="KW-0472">Membrane</keyword>
<keyword evidence="2" id="KW-0812">Transmembrane</keyword>
<feature type="domain" description="DUF7144" evidence="3">
    <location>
        <begin position="27"/>
        <end position="137"/>
    </location>
</feature>
<feature type="transmembrane region" description="Helical" evidence="2">
    <location>
        <begin position="120"/>
        <end position="140"/>
    </location>
</feature>
<proteinExistence type="predicted"/>
<feature type="region of interest" description="Disordered" evidence="1">
    <location>
        <begin position="1"/>
        <end position="20"/>
    </location>
</feature>
<evidence type="ECO:0000313" key="5">
    <source>
        <dbReference type="Proteomes" id="UP001500945"/>
    </source>
</evidence>